<dbReference type="EMBL" id="JABMOJ010000405">
    <property type="protein sequence ID" value="NQV65820.1"/>
    <property type="molecule type" value="Genomic_DNA"/>
</dbReference>
<name>A0A973A935_9GAMM</name>
<dbReference type="Proteomes" id="UP000754644">
    <property type="component" value="Unassembled WGS sequence"/>
</dbReference>
<evidence type="ECO:0000256" key="1">
    <source>
        <dbReference type="SAM" id="SignalP"/>
    </source>
</evidence>
<feature type="chain" id="PRO_5036755150" description="VCBS repeat-containing protein" evidence="1">
    <location>
        <begin position="26"/>
        <end position="413"/>
    </location>
</feature>
<dbReference type="AlphaFoldDB" id="A0A973A935"/>
<reference evidence="2" key="1">
    <citation type="submission" date="2020-05" db="EMBL/GenBank/DDBJ databases">
        <title>Sulfur intermediates as new biogeochemical hubs in an aquatic model microbial ecosystem.</title>
        <authorList>
            <person name="Vigneron A."/>
        </authorList>
    </citation>
    <scope>NUCLEOTIDE SEQUENCE</scope>
    <source>
        <strain evidence="2">Bin.250</strain>
    </source>
</reference>
<proteinExistence type="predicted"/>
<evidence type="ECO:0000313" key="2">
    <source>
        <dbReference type="EMBL" id="NQV65820.1"/>
    </source>
</evidence>
<dbReference type="SUPFAM" id="SSF69318">
    <property type="entry name" value="Integrin alpha N-terminal domain"/>
    <property type="match status" value="1"/>
</dbReference>
<feature type="signal peptide" evidence="1">
    <location>
        <begin position="1"/>
        <end position="25"/>
    </location>
</feature>
<keyword evidence="1" id="KW-0732">Signal</keyword>
<protein>
    <recommendedName>
        <fullName evidence="4">VCBS repeat-containing protein</fullName>
    </recommendedName>
</protein>
<evidence type="ECO:0000313" key="3">
    <source>
        <dbReference type="Proteomes" id="UP000754644"/>
    </source>
</evidence>
<sequence>MSLLNKARFGLGLFLALASTPLPLAGADQFASPILSDKTLIGQFQRSTLTTGSALGQTVLHGRLLNSTYADLLVFQVRENNVRLMSLYRQVEGQFEASAFIQREVPKDVIFVDMGRWQDRDVLMFFTATQGSMFDPVTGQRQTLLTYTSIYNTVADKELPTFDLMRDLNDDGLDDFIIPGFEGYQVSTQRADGHFSTPVLMQAPPIMEISYNDHPWYKSRKIYHTDINGDGLSDLAFWLEQDFIVYLQRDGQFDAQGQHFATLVDIDAEGYEGISMRMGDEDQSNVVKKALFQLKDLDGDHYAELVTLAVKSEGVFKKKTTYAFYNGSASETALASFSAVPDSVIESAGIQFKMEEQDLNNDGQTDIIVSSVELGVGKIVRALLTGSIRIDLGFYQMRNGRYPPKPNVVRNIK</sequence>
<comment type="caution">
    <text evidence="2">The sequence shown here is derived from an EMBL/GenBank/DDBJ whole genome shotgun (WGS) entry which is preliminary data.</text>
</comment>
<organism evidence="2 3">
    <name type="scientific">SAR86 cluster bacterium</name>
    <dbReference type="NCBI Taxonomy" id="2030880"/>
    <lineage>
        <taxon>Bacteria</taxon>
        <taxon>Pseudomonadati</taxon>
        <taxon>Pseudomonadota</taxon>
        <taxon>Gammaproteobacteria</taxon>
        <taxon>SAR86 cluster</taxon>
    </lineage>
</organism>
<evidence type="ECO:0008006" key="4">
    <source>
        <dbReference type="Google" id="ProtNLM"/>
    </source>
</evidence>
<accession>A0A973A935</accession>
<dbReference type="InterPro" id="IPR028994">
    <property type="entry name" value="Integrin_alpha_N"/>
</dbReference>
<dbReference type="Gene3D" id="2.130.10.130">
    <property type="entry name" value="Integrin alpha, N-terminal"/>
    <property type="match status" value="1"/>
</dbReference>
<feature type="non-terminal residue" evidence="2">
    <location>
        <position position="413"/>
    </location>
</feature>
<gene>
    <name evidence="2" type="ORF">HQ497_10700</name>
</gene>